<feature type="transmembrane region" description="Helical" evidence="1">
    <location>
        <begin position="53"/>
        <end position="72"/>
    </location>
</feature>
<feature type="transmembrane region" description="Helical" evidence="1">
    <location>
        <begin position="22"/>
        <end position="46"/>
    </location>
</feature>
<gene>
    <name evidence="2" type="ORF">SAMN05428963_102338</name>
</gene>
<evidence type="ECO:0000256" key="1">
    <source>
        <dbReference type="SAM" id="Phobius"/>
    </source>
</evidence>
<dbReference type="AlphaFoldDB" id="A0A1T4MY17"/>
<feature type="transmembrane region" description="Helical" evidence="1">
    <location>
        <begin position="78"/>
        <end position="99"/>
    </location>
</feature>
<evidence type="ECO:0008006" key="4">
    <source>
        <dbReference type="Google" id="ProtNLM"/>
    </source>
</evidence>
<accession>A0A1T4MY17</accession>
<dbReference type="OrthoDB" id="8410145at2"/>
<feature type="transmembrane region" description="Helical" evidence="1">
    <location>
        <begin position="160"/>
        <end position="181"/>
    </location>
</feature>
<keyword evidence="1" id="KW-0472">Membrane</keyword>
<keyword evidence="1" id="KW-0812">Transmembrane</keyword>
<reference evidence="2 3" key="1">
    <citation type="submission" date="2017-02" db="EMBL/GenBank/DDBJ databases">
        <authorList>
            <person name="Peterson S.W."/>
        </authorList>
    </citation>
    <scope>NUCLEOTIDE SEQUENCE [LARGE SCALE GENOMIC DNA]</scope>
    <source>
        <strain evidence="2 3">USBA 369</strain>
    </source>
</reference>
<feature type="transmembrane region" description="Helical" evidence="1">
    <location>
        <begin position="132"/>
        <end position="154"/>
    </location>
</feature>
<dbReference type="STRING" id="1365950.SAMN05428963_102338"/>
<sequence>MLKDIIVSVLLPYGTYLLLTRFGLSSVAALSAGALFPAASVLLDFVRSRRVQALGLIVLSATIASVLGALMFDEEILMLAKGSMITAVVGMVFAASLMAERPLVFHFVAGSDSEARQEAEHLWQTAPRYRQVLRTITLAWAVALFVEAGVRLVLIPLLPIAVFLPISESMWIIFFAVMTAWSWRYGRRAMAAVRQGEASGQAQSGSL</sequence>
<keyword evidence="1" id="KW-1133">Transmembrane helix</keyword>
<dbReference type="NCBIfam" id="NF041646">
    <property type="entry name" value="VC0807_fam"/>
    <property type="match status" value="1"/>
</dbReference>
<name>A0A1T4MY17_9HYPH</name>
<evidence type="ECO:0000313" key="2">
    <source>
        <dbReference type="EMBL" id="SJZ71801.1"/>
    </source>
</evidence>
<proteinExistence type="predicted"/>
<keyword evidence="3" id="KW-1185">Reference proteome</keyword>
<dbReference type="RefSeq" id="WP_078707000.1">
    <property type="nucleotide sequence ID" value="NZ_FUXL01000002.1"/>
</dbReference>
<dbReference type="Proteomes" id="UP000190135">
    <property type="component" value="Unassembled WGS sequence"/>
</dbReference>
<organism evidence="2 3">
    <name type="scientific">Consotaella salsifontis</name>
    <dbReference type="NCBI Taxonomy" id="1365950"/>
    <lineage>
        <taxon>Bacteria</taxon>
        <taxon>Pseudomonadati</taxon>
        <taxon>Pseudomonadota</taxon>
        <taxon>Alphaproteobacteria</taxon>
        <taxon>Hyphomicrobiales</taxon>
        <taxon>Aurantimonadaceae</taxon>
        <taxon>Consotaella</taxon>
    </lineage>
</organism>
<evidence type="ECO:0000313" key="3">
    <source>
        <dbReference type="Proteomes" id="UP000190135"/>
    </source>
</evidence>
<dbReference type="EMBL" id="FUXL01000002">
    <property type="protein sequence ID" value="SJZ71801.1"/>
    <property type="molecule type" value="Genomic_DNA"/>
</dbReference>
<protein>
    <recommendedName>
        <fullName evidence="4">Intracellular septation protein A</fullName>
    </recommendedName>
</protein>